<evidence type="ECO:0000256" key="2">
    <source>
        <dbReference type="SAM" id="SignalP"/>
    </source>
</evidence>
<feature type="region of interest" description="Disordered" evidence="1">
    <location>
        <begin position="25"/>
        <end position="52"/>
    </location>
</feature>
<keyword evidence="4" id="KW-1185">Reference proteome</keyword>
<dbReference type="AlphaFoldDB" id="A0A1H0X4Q6"/>
<evidence type="ECO:0000313" key="4">
    <source>
        <dbReference type="Proteomes" id="UP000199691"/>
    </source>
</evidence>
<sequence length="242" mass="25632">MSRLTVAFAATTLAGLLAGCTTILPGTPKPEPGPSGEDAPAAGGSCARSTSPEQCVEWRNTQPKTGEQLIAQAKQDALITAQMLCSAVPAQVWDRYLGAGHYRLIDEGRACTISSDDTAKTPDGKLAAITEIQIYLSPTESIARDLQILRSRKDTAGMVTELSLAGKPAMRVGREDDADGKGPEKEELSVAVLGDVTQSGTLRIRQSMRPPRGQPAEAPVDRSTLDAMRDAVIGEFLTVLFP</sequence>
<dbReference type="STRING" id="641025.SAMN05421507_13431"/>
<dbReference type="Proteomes" id="UP000199691">
    <property type="component" value="Unassembled WGS sequence"/>
</dbReference>
<proteinExistence type="predicted"/>
<dbReference type="RefSeq" id="WP_143023061.1">
    <property type="nucleotide sequence ID" value="NZ_FNIX01000034.1"/>
</dbReference>
<evidence type="ECO:0000313" key="3">
    <source>
        <dbReference type="EMBL" id="SDP97880.1"/>
    </source>
</evidence>
<evidence type="ECO:0008006" key="5">
    <source>
        <dbReference type="Google" id="ProtNLM"/>
    </source>
</evidence>
<accession>A0A1H0X4Q6</accession>
<dbReference type="EMBL" id="FNIX01000034">
    <property type="protein sequence ID" value="SDP97880.1"/>
    <property type="molecule type" value="Genomic_DNA"/>
</dbReference>
<protein>
    <recommendedName>
        <fullName evidence="5">PknH-like extracellular domain-containing protein</fullName>
    </recommendedName>
</protein>
<dbReference type="OrthoDB" id="3691555at2"/>
<keyword evidence="2" id="KW-0732">Signal</keyword>
<organism evidence="3 4">
    <name type="scientific">Lentzea jiangxiensis</name>
    <dbReference type="NCBI Taxonomy" id="641025"/>
    <lineage>
        <taxon>Bacteria</taxon>
        <taxon>Bacillati</taxon>
        <taxon>Actinomycetota</taxon>
        <taxon>Actinomycetes</taxon>
        <taxon>Pseudonocardiales</taxon>
        <taxon>Pseudonocardiaceae</taxon>
        <taxon>Lentzea</taxon>
    </lineage>
</organism>
<feature type="signal peptide" evidence="2">
    <location>
        <begin position="1"/>
        <end position="18"/>
    </location>
</feature>
<dbReference type="PROSITE" id="PS51257">
    <property type="entry name" value="PROKAR_LIPOPROTEIN"/>
    <property type="match status" value="1"/>
</dbReference>
<evidence type="ECO:0000256" key="1">
    <source>
        <dbReference type="SAM" id="MobiDB-lite"/>
    </source>
</evidence>
<gene>
    <name evidence="3" type="ORF">SAMN05421507_13431</name>
</gene>
<name>A0A1H0X4Q6_9PSEU</name>
<feature type="chain" id="PRO_5038595317" description="PknH-like extracellular domain-containing protein" evidence="2">
    <location>
        <begin position="19"/>
        <end position="242"/>
    </location>
</feature>
<reference evidence="4" key="1">
    <citation type="submission" date="2016-10" db="EMBL/GenBank/DDBJ databases">
        <authorList>
            <person name="Varghese N."/>
            <person name="Submissions S."/>
        </authorList>
    </citation>
    <scope>NUCLEOTIDE SEQUENCE [LARGE SCALE GENOMIC DNA]</scope>
    <source>
        <strain evidence="4">CGMCC 4.6609</strain>
    </source>
</reference>